<dbReference type="PANTHER" id="PTHR43132:SF6">
    <property type="entry name" value="HTH-TYPE TRANSCRIPTIONAL REPRESSOR CZRA"/>
    <property type="match status" value="1"/>
</dbReference>
<keyword evidence="2" id="KW-0238">DNA-binding</keyword>
<dbReference type="GO" id="GO:0003700">
    <property type="term" value="F:DNA-binding transcription factor activity"/>
    <property type="evidence" value="ECO:0007669"/>
    <property type="project" value="InterPro"/>
</dbReference>
<comment type="caution">
    <text evidence="5">The sequence shown here is derived from an EMBL/GenBank/DDBJ whole genome shotgun (WGS) entry which is preliminary data.</text>
</comment>
<name>A0A3M8DI24_9BACL</name>
<dbReference type="Pfam" id="PF01022">
    <property type="entry name" value="HTH_5"/>
    <property type="match status" value="1"/>
</dbReference>
<dbReference type="AlphaFoldDB" id="A0A3M8DI24"/>
<protein>
    <submittedName>
        <fullName evidence="5">Transcriptional regulator</fullName>
    </submittedName>
</protein>
<evidence type="ECO:0000313" key="6">
    <source>
        <dbReference type="Proteomes" id="UP000271031"/>
    </source>
</evidence>
<dbReference type="RefSeq" id="WP_122918375.1">
    <property type="nucleotide sequence ID" value="NZ_RHHQ01000010.1"/>
</dbReference>
<proteinExistence type="predicted"/>
<evidence type="ECO:0000259" key="4">
    <source>
        <dbReference type="PROSITE" id="PS50987"/>
    </source>
</evidence>
<dbReference type="PROSITE" id="PS50987">
    <property type="entry name" value="HTH_ARSR_2"/>
    <property type="match status" value="1"/>
</dbReference>
<dbReference type="InterPro" id="IPR051011">
    <property type="entry name" value="Metal_resp_trans_reg"/>
</dbReference>
<dbReference type="SMART" id="SM00418">
    <property type="entry name" value="HTH_ARSR"/>
    <property type="match status" value="1"/>
</dbReference>
<dbReference type="NCBIfam" id="NF033788">
    <property type="entry name" value="HTH_metalloreg"/>
    <property type="match status" value="1"/>
</dbReference>
<dbReference type="OrthoDB" id="9794330at2"/>
<dbReference type="InterPro" id="IPR036388">
    <property type="entry name" value="WH-like_DNA-bd_sf"/>
</dbReference>
<keyword evidence="6" id="KW-1185">Reference proteome</keyword>
<dbReference type="PANTHER" id="PTHR43132">
    <property type="entry name" value="ARSENICAL RESISTANCE OPERON REPRESSOR ARSR-RELATED"/>
    <property type="match status" value="1"/>
</dbReference>
<dbReference type="CDD" id="cd00090">
    <property type="entry name" value="HTH_ARSR"/>
    <property type="match status" value="1"/>
</dbReference>
<evidence type="ECO:0000313" key="5">
    <source>
        <dbReference type="EMBL" id="RNB87770.1"/>
    </source>
</evidence>
<dbReference type="Proteomes" id="UP000271031">
    <property type="component" value="Unassembled WGS sequence"/>
</dbReference>
<organism evidence="5 6">
    <name type="scientific">Brevibacillus fluminis</name>
    <dbReference type="NCBI Taxonomy" id="511487"/>
    <lineage>
        <taxon>Bacteria</taxon>
        <taxon>Bacillati</taxon>
        <taxon>Bacillota</taxon>
        <taxon>Bacilli</taxon>
        <taxon>Bacillales</taxon>
        <taxon>Paenibacillaceae</taxon>
        <taxon>Brevibacillus</taxon>
    </lineage>
</organism>
<dbReference type="InterPro" id="IPR001845">
    <property type="entry name" value="HTH_ArsR_DNA-bd_dom"/>
</dbReference>
<dbReference type="EMBL" id="RHHQ01000010">
    <property type="protein sequence ID" value="RNB87770.1"/>
    <property type="molecule type" value="Genomic_DNA"/>
</dbReference>
<reference evidence="5 6" key="1">
    <citation type="submission" date="2018-10" db="EMBL/GenBank/DDBJ databases">
        <title>Phylogenomics of Brevibacillus.</title>
        <authorList>
            <person name="Dunlap C."/>
        </authorList>
    </citation>
    <scope>NUCLEOTIDE SEQUENCE [LARGE SCALE GENOMIC DNA]</scope>
    <source>
        <strain evidence="5 6">JCM 15716</strain>
    </source>
</reference>
<evidence type="ECO:0000256" key="3">
    <source>
        <dbReference type="ARBA" id="ARBA00023163"/>
    </source>
</evidence>
<dbReference type="InterPro" id="IPR011991">
    <property type="entry name" value="ArsR-like_HTH"/>
</dbReference>
<dbReference type="SUPFAM" id="SSF46785">
    <property type="entry name" value="Winged helix' DNA-binding domain"/>
    <property type="match status" value="1"/>
</dbReference>
<gene>
    <name evidence="5" type="ORF">EDM56_13110</name>
</gene>
<keyword evidence="1" id="KW-0805">Transcription regulation</keyword>
<evidence type="ECO:0000256" key="2">
    <source>
        <dbReference type="ARBA" id="ARBA00023125"/>
    </source>
</evidence>
<keyword evidence="3" id="KW-0804">Transcription</keyword>
<evidence type="ECO:0000256" key="1">
    <source>
        <dbReference type="ARBA" id="ARBA00023015"/>
    </source>
</evidence>
<sequence length="102" mass="11629">MKQSSHHFLTAETVEAVAQVFKALGDPTRVKILHLLSQEECAVSHIAEVLELSQSAVSHQLAYLKNLRLVKAKRQGNQFFYSYDDDHVITLLKQAIHHIEHE</sequence>
<feature type="domain" description="HTH arsR-type" evidence="4">
    <location>
        <begin position="9"/>
        <end position="102"/>
    </location>
</feature>
<accession>A0A3M8DI24</accession>
<dbReference type="InterPro" id="IPR036390">
    <property type="entry name" value="WH_DNA-bd_sf"/>
</dbReference>
<dbReference type="GO" id="GO:0003677">
    <property type="term" value="F:DNA binding"/>
    <property type="evidence" value="ECO:0007669"/>
    <property type="project" value="UniProtKB-KW"/>
</dbReference>
<dbReference type="PRINTS" id="PR00778">
    <property type="entry name" value="HTHARSR"/>
</dbReference>
<dbReference type="Gene3D" id="1.10.10.10">
    <property type="entry name" value="Winged helix-like DNA-binding domain superfamily/Winged helix DNA-binding domain"/>
    <property type="match status" value="1"/>
</dbReference>